<keyword evidence="3" id="KW-0808">Transferase</keyword>
<dbReference type="InterPro" id="IPR001296">
    <property type="entry name" value="Glyco_trans_1"/>
</dbReference>
<sequence>MTVGVCGPIDLNLLHWNVPKGTLPPTNAFPLTSYFINALLRSGYKVIGYTNSRDVSEPTVVESGNLTICISREKPQMGRRFFKFEIEDLKRIIQAHPADVISAFWTYEYALAALGSGIPTIANIHDVASKILLKQPDMFRLVRWFMNNKVMQQSCTLVANSDYTYSQLSASTKEKTTVIPNFYPAGLEGIRQAVKHKGNYIISSSNGFTKRKNIHLALEAFQILRKVFPDLQYHLIGVDMEENGPAHQYASARGLADAVHFVGPLPYDRTLKEVANAKVLLCSSMEESFGMAILEAMVVGTAVVGGEKSGYVPSLVDKGKAGVLCNIYSPDSMADAVALLLGNKALRERYERAAANFAQEHFSEDVVIPQHLALLSKHVAVPVNHTQTFTV</sequence>
<dbReference type="AlphaFoldDB" id="A0A239GGY2"/>
<feature type="domain" description="Glycosyl transferase family 1" evidence="1">
    <location>
        <begin position="193"/>
        <end position="356"/>
    </location>
</feature>
<dbReference type="InterPro" id="IPR028098">
    <property type="entry name" value="Glyco_trans_4-like_N"/>
</dbReference>
<dbReference type="Pfam" id="PF13439">
    <property type="entry name" value="Glyco_transf_4"/>
    <property type="match status" value="1"/>
</dbReference>
<dbReference type="SUPFAM" id="SSF53756">
    <property type="entry name" value="UDP-Glycosyltransferase/glycogen phosphorylase"/>
    <property type="match status" value="1"/>
</dbReference>
<name>A0A239GGY2_9BACT</name>
<dbReference type="PANTHER" id="PTHR12526">
    <property type="entry name" value="GLYCOSYLTRANSFERASE"/>
    <property type="match status" value="1"/>
</dbReference>
<organism evidence="3 4">
    <name type="scientific">Pontibacter ummariensis</name>
    <dbReference type="NCBI Taxonomy" id="1610492"/>
    <lineage>
        <taxon>Bacteria</taxon>
        <taxon>Pseudomonadati</taxon>
        <taxon>Bacteroidota</taxon>
        <taxon>Cytophagia</taxon>
        <taxon>Cytophagales</taxon>
        <taxon>Hymenobacteraceae</taxon>
        <taxon>Pontibacter</taxon>
    </lineage>
</organism>
<keyword evidence="4" id="KW-1185">Reference proteome</keyword>
<dbReference type="EMBL" id="FZOQ01000011">
    <property type="protein sequence ID" value="SNS68012.1"/>
    <property type="molecule type" value="Genomic_DNA"/>
</dbReference>
<accession>A0A239GGY2</accession>
<evidence type="ECO:0000259" key="2">
    <source>
        <dbReference type="Pfam" id="PF13439"/>
    </source>
</evidence>
<dbReference type="Proteomes" id="UP000198432">
    <property type="component" value="Unassembled WGS sequence"/>
</dbReference>
<dbReference type="CDD" id="cd03801">
    <property type="entry name" value="GT4_PimA-like"/>
    <property type="match status" value="1"/>
</dbReference>
<gene>
    <name evidence="3" type="ORF">SAMN06296052_11141</name>
</gene>
<feature type="domain" description="Glycosyltransferase subfamily 4-like N-terminal" evidence="2">
    <location>
        <begin position="35"/>
        <end position="182"/>
    </location>
</feature>
<reference evidence="4" key="1">
    <citation type="submission" date="2017-06" db="EMBL/GenBank/DDBJ databases">
        <authorList>
            <person name="Varghese N."/>
            <person name="Submissions S."/>
        </authorList>
    </citation>
    <scope>NUCLEOTIDE SEQUENCE [LARGE SCALE GENOMIC DNA]</scope>
    <source>
        <strain evidence="4">NKM1</strain>
    </source>
</reference>
<evidence type="ECO:0000313" key="4">
    <source>
        <dbReference type="Proteomes" id="UP000198432"/>
    </source>
</evidence>
<evidence type="ECO:0000313" key="3">
    <source>
        <dbReference type="EMBL" id="SNS68012.1"/>
    </source>
</evidence>
<proteinExistence type="predicted"/>
<dbReference type="Pfam" id="PF00534">
    <property type="entry name" value="Glycos_transf_1"/>
    <property type="match status" value="1"/>
</dbReference>
<protein>
    <submittedName>
        <fullName evidence="3">Glycosyltransferase involved in cell wall bisynthesis</fullName>
    </submittedName>
</protein>
<evidence type="ECO:0000259" key="1">
    <source>
        <dbReference type="Pfam" id="PF00534"/>
    </source>
</evidence>
<dbReference type="GO" id="GO:0016757">
    <property type="term" value="F:glycosyltransferase activity"/>
    <property type="evidence" value="ECO:0007669"/>
    <property type="project" value="InterPro"/>
</dbReference>
<dbReference type="Gene3D" id="3.40.50.2000">
    <property type="entry name" value="Glycogen Phosphorylase B"/>
    <property type="match status" value="2"/>
</dbReference>